<evidence type="ECO:0000256" key="5">
    <source>
        <dbReference type="SAM" id="MobiDB-lite"/>
    </source>
</evidence>
<feature type="compositionally biased region" description="Basic and acidic residues" evidence="5">
    <location>
        <begin position="383"/>
        <end position="415"/>
    </location>
</feature>
<keyword evidence="3" id="KW-0862">Zinc</keyword>
<keyword evidence="8" id="KW-1185">Reference proteome</keyword>
<dbReference type="PROSITE" id="PS01360">
    <property type="entry name" value="ZF_MYND_1"/>
    <property type="match status" value="1"/>
</dbReference>
<feature type="region of interest" description="Disordered" evidence="5">
    <location>
        <begin position="139"/>
        <end position="166"/>
    </location>
</feature>
<keyword evidence="2 4" id="KW-0863">Zinc-finger</keyword>
<accession>A0A6A6QWJ3</accession>
<evidence type="ECO:0000259" key="6">
    <source>
        <dbReference type="PROSITE" id="PS50865"/>
    </source>
</evidence>
<name>A0A6A6QWJ3_9PEZI</name>
<dbReference type="PANTHER" id="PTHR10237">
    <property type="entry name" value="DEFORMED EPIDERMAL AUTOREGULATORY FACTOR 1 HOMOLOG SUPPRESSIN"/>
    <property type="match status" value="1"/>
</dbReference>
<dbReference type="PROSITE" id="PS50865">
    <property type="entry name" value="ZF_MYND_2"/>
    <property type="match status" value="2"/>
</dbReference>
<evidence type="ECO:0000256" key="4">
    <source>
        <dbReference type="PROSITE-ProRule" id="PRU00134"/>
    </source>
</evidence>
<dbReference type="Pfam" id="PF01753">
    <property type="entry name" value="zf-MYND"/>
    <property type="match status" value="1"/>
</dbReference>
<organism evidence="7 8">
    <name type="scientific">Lophium mytilinum</name>
    <dbReference type="NCBI Taxonomy" id="390894"/>
    <lineage>
        <taxon>Eukaryota</taxon>
        <taxon>Fungi</taxon>
        <taxon>Dikarya</taxon>
        <taxon>Ascomycota</taxon>
        <taxon>Pezizomycotina</taxon>
        <taxon>Dothideomycetes</taxon>
        <taxon>Pleosporomycetidae</taxon>
        <taxon>Mytilinidiales</taxon>
        <taxon>Mytilinidiaceae</taxon>
        <taxon>Lophium</taxon>
    </lineage>
</organism>
<dbReference type="InterPro" id="IPR002893">
    <property type="entry name" value="Znf_MYND"/>
</dbReference>
<dbReference type="Proteomes" id="UP000799750">
    <property type="component" value="Unassembled WGS sequence"/>
</dbReference>
<sequence length="426" mass="47696">MHRTTNAAFRAAELQRQANELGKPVTDTVSPANWSRNNGKYKFIEEGSEVKAINYKGLADSMDFIVESIMKKARGENVADRWKPTTYFPERPRHQDGCSQCGSAGCLSVCGNCAWIQHCSKVCQRAGWKKHKPLCERSEESKAGTRQISPGEKVEEDFGVREGSHSISPERLRSIFTSPQLDTMPPKLDLKDPLSIFTAMEAYNNPEEWEKLLKGQTMEDCMDFAELMLNRCDPNQGSFFYNDHAQNSEFRAALLQRVSNIHGKQVTDLVVPALWGENEGRFSFINDGQRMLVVALGTKSLDELDFSQAPNEWKPTSYYPSGPAYKASCQACMATEGLRLCSGCKWASYCSKECQRGAWPVHKLICKRTADFIPGWRAKLHDKKPEGSKKPEEEGKTTEGDKKAGEGEKPERAEQPEEGGEQAFGA</sequence>
<dbReference type="GO" id="GO:0008270">
    <property type="term" value="F:zinc ion binding"/>
    <property type="evidence" value="ECO:0007669"/>
    <property type="project" value="UniProtKB-KW"/>
</dbReference>
<evidence type="ECO:0000313" key="7">
    <source>
        <dbReference type="EMBL" id="KAF2496474.1"/>
    </source>
</evidence>
<evidence type="ECO:0000256" key="3">
    <source>
        <dbReference type="ARBA" id="ARBA00022833"/>
    </source>
</evidence>
<dbReference type="PANTHER" id="PTHR10237:SF14">
    <property type="entry name" value="MYND-TYPE DOMAIN-CONTAINING PROTEIN"/>
    <property type="match status" value="1"/>
</dbReference>
<reference evidence="7" key="1">
    <citation type="journal article" date="2020" name="Stud. Mycol.">
        <title>101 Dothideomycetes genomes: a test case for predicting lifestyles and emergence of pathogens.</title>
        <authorList>
            <person name="Haridas S."/>
            <person name="Albert R."/>
            <person name="Binder M."/>
            <person name="Bloem J."/>
            <person name="Labutti K."/>
            <person name="Salamov A."/>
            <person name="Andreopoulos B."/>
            <person name="Baker S."/>
            <person name="Barry K."/>
            <person name="Bills G."/>
            <person name="Bluhm B."/>
            <person name="Cannon C."/>
            <person name="Castanera R."/>
            <person name="Culley D."/>
            <person name="Daum C."/>
            <person name="Ezra D."/>
            <person name="Gonzalez J."/>
            <person name="Henrissat B."/>
            <person name="Kuo A."/>
            <person name="Liang C."/>
            <person name="Lipzen A."/>
            <person name="Lutzoni F."/>
            <person name="Magnuson J."/>
            <person name="Mondo S."/>
            <person name="Nolan M."/>
            <person name="Ohm R."/>
            <person name="Pangilinan J."/>
            <person name="Park H.-J."/>
            <person name="Ramirez L."/>
            <person name="Alfaro M."/>
            <person name="Sun H."/>
            <person name="Tritt A."/>
            <person name="Yoshinaga Y."/>
            <person name="Zwiers L.-H."/>
            <person name="Turgeon B."/>
            <person name="Goodwin S."/>
            <person name="Spatafora J."/>
            <person name="Crous P."/>
            <person name="Grigoriev I."/>
        </authorList>
    </citation>
    <scope>NUCLEOTIDE SEQUENCE</scope>
    <source>
        <strain evidence="7">CBS 269.34</strain>
    </source>
</reference>
<dbReference type="SUPFAM" id="SSF144232">
    <property type="entry name" value="HIT/MYND zinc finger-like"/>
    <property type="match status" value="2"/>
</dbReference>
<dbReference type="OrthoDB" id="341421at2759"/>
<dbReference type="EMBL" id="MU004188">
    <property type="protein sequence ID" value="KAF2496474.1"/>
    <property type="molecule type" value="Genomic_DNA"/>
</dbReference>
<dbReference type="Gene3D" id="6.10.140.2220">
    <property type="match status" value="2"/>
</dbReference>
<evidence type="ECO:0000313" key="8">
    <source>
        <dbReference type="Proteomes" id="UP000799750"/>
    </source>
</evidence>
<dbReference type="InterPro" id="IPR024119">
    <property type="entry name" value="TF_DEAF-1"/>
</dbReference>
<feature type="compositionally biased region" description="Basic and acidic residues" evidence="5">
    <location>
        <begin position="152"/>
        <end position="166"/>
    </location>
</feature>
<keyword evidence="1" id="KW-0479">Metal-binding</keyword>
<proteinExistence type="predicted"/>
<feature type="domain" description="MYND-type" evidence="6">
    <location>
        <begin position="98"/>
        <end position="135"/>
    </location>
</feature>
<evidence type="ECO:0000256" key="2">
    <source>
        <dbReference type="ARBA" id="ARBA00022771"/>
    </source>
</evidence>
<feature type="domain" description="MYND-type" evidence="6">
    <location>
        <begin position="329"/>
        <end position="366"/>
    </location>
</feature>
<dbReference type="GO" id="GO:0005634">
    <property type="term" value="C:nucleus"/>
    <property type="evidence" value="ECO:0007669"/>
    <property type="project" value="TreeGrafter"/>
</dbReference>
<protein>
    <recommendedName>
        <fullName evidence="6">MYND-type domain-containing protein</fullName>
    </recommendedName>
</protein>
<dbReference type="GO" id="GO:0000981">
    <property type="term" value="F:DNA-binding transcription factor activity, RNA polymerase II-specific"/>
    <property type="evidence" value="ECO:0007669"/>
    <property type="project" value="TreeGrafter"/>
</dbReference>
<feature type="region of interest" description="Disordered" evidence="5">
    <location>
        <begin position="377"/>
        <end position="426"/>
    </location>
</feature>
<gene>
    <name evidence="7" type="ORF">BU16DRAFT_539005</name>
</gene>
<dbReference type="AlphaFoldDB" id="A0A6A6QWJ3"/>
<evidence type="ECO:0000256" key="1">
    <source>
        <dbReference type="ARBA" id="ARBA00022723"/>
    </source>
</evidence>